<keyword evidence="4" id="KW-1185">Reference proteome</keyword>
<dbReference type="VEuPathDB" id="FungiDB:Z520_05277"/>
<dbReference type="RefSeq" id="XP_016632939.1">
    <property type="nucleotide sequence ID" value="XM_016775780.1"/>
</dbReference>
<keyword evidence="2" id="KW-0560">Oxidoreductase</keyword>
<evidence type="ECO:0000313" key="3">
    <source>
        <dbReference type="EMBL" id="KIX98816.1"/>
    </source>
</evidence>
<dbReference type="PANTHER" id="PTHR43639:SF5">
    <property type="entry name" value="OXIDOREDUCTASE, SHORT-CHAIN DEHYDROGENASE_REDUCTASE FAMILY (AFU_ORTHOLOGUE AFUA_6G09140)"/>
    <property type="match status" value="1"/>
</dbReference>
<dbReference type="EMBL" id="KN848070">
    <property type="protein sequence ID" value="KIX98816.1"/>
    <property type="molecule type" value="Genomic_DNA"/>
</dbReference>
<evidence type="ECO:0000313" key="4">
    <source>
        <dbReference type="Proteomes" id="UP000053411"/>
    </source>
</evidence>
<reference evidence="3 4" key="1">
    <citation type="submission" date="2015-01" db="EMBL/GenBank/DDBJ databases">
        <title>The Genome Sequence of Fonsecaea multimorphosa CBS 102226.</title>
        <authorList>
            <consortium name="The Broad Institute Genomics Platform"/>
            <person name="Cuomo C."/>
            <person name="de Hoog S."/>
            <person name="Gorbushina A."/>
            <person name="Stielow B."/>
            <person name="Teixiera M."/>
            <person name="Abouelleil A."/>
            <person name="Chapman S.B."/>
            <person name="Priest M."/>
            <person name="Young S.K."/>
            <person name="Wortman J."/>
            <person name="Nusbaum C."/>
            <person name="Birren B."/>
        </authorList>
    </citation>
    <scope>NUCLEOTIDE SEQUENCE [LARGE SCALE GENOMIC DNA]</scope>
    <source>
        <strain evidence="3 4">CBS 102226</strain>
    </source>
</reference>
<dbReference type="PANTHER" id="PTHR43639">
    <property type="entry name" value="OXIDOREDUCTASE, SHORT-CHAIN DEHYDROGENASE/REDUCTASE FAMILY (AFU_ORTHOLOGUE AFUA_5G02870)"/>
    <property type="match status" value="1"/>
</dbReference>
<dbReference type="OrthoDB" id="294295at2759"/>
<dbReference type="PRINTS" id="PR00081">
    <property type="entry name" value="GDHRDH"/>
</dbReference>
<evidence type="ECO:0000256" key="2">
    <source>
        <dbReference type="ARBA" id="ARBA00023002"/>
    </source>
</evidence>
<dbReference type="Gene3D" id="3.40.50.720">
    <property type="entry name" value="NAD(P)-binding Rossmann-like Domain"/>
    <property type="match status" value="1"/>
</dbReference>
<dbReference type="STRING" id="1442371.A0A0D2IPD2"/>
<dbReference type="Proteomes" id="UP000053411">
    <property type="component" value="Unassembled WGS sequence"/>
</dbReference>
<keyword evidence="1" id="KW-0521">NADP</keyword>
<dbReference type="FunFam" id="3.40.50.720:FF:000084">
    <property type="entry name" value="Short-chain dehydrogenase reductase"/>
    <property type="match status" value="1"/>
</dbReference>
<dbReference type="GeneID" id="27711023"/>
<accession>A0A0D2IPD2</accession>
<proteinExistence type="predicted"/>
<dbReference type="AlphaFoldDB" id="A0A0D2IPD2"/>
<name>A0A0D2IPD2_9EURO</name>
<gene>
    <name evidence="3" type="ORF">Z520_05277</name>
</gene>
<dbReference type="InterPro" id="IPR002347">
    <property type="entry name" value="SDR_fam"/>
</dbReference>
<dbReference type="Pfam" id="PF13561">
    <property type="entry name" value="adh_short_C2"/>
    <property type="match status" value="1"/>
</dbReference>
<organism evidence="3 4">
    <name type="scientific">Fonsecaea multimorphosa CBS 102226</name>
    <dbReference type="NCBI Taxonomy" id="1442371"/>
    <lineage>
        <taxon>Eukaryota</taxon>
        <taxon>Fungi</taxon>
        <taxon>Dikarya</taxon>
        <taxon>Ascomycota</taxon>
        <taxon>Pezizomycotina</taxon>
        <taxon>Eurotiomycetes</taxon>
        <taxon>Chaetothyriomycetidae</taxon>
        <taxon>Chaetothyriales</taxon>
        <taxon>Herpotrichiellaceae</taxon>
        <taxon>Fonsecaea</taxon>
    </lineage>
</organism>
<dbReference type="SUPFAM" id="SSF51735">
    <property type="entry name" value="NAD(P)-binding Rossmann-fold domains"/>
    <property type="match status" value="1"/>
</dbReference>
<dbReference type="PRINTS" id="PR00080">
    <property type="entry name" value="SDRFAMILY"/>
</dbReference>
<evidence type="ECO:0000256" key="1">
    <source>
        <dbReference type="ARBA" id="ARBA00022857"/>
    </source>
</evidence>
<dbReference type="GO" id="GO:0016491">
    <property type="term" value="F:oxidoreductase activity"/>
    <property type="evidence" value="ECO:0007669"/>
    <property type="project" value="UniProtKB-KW"/>
</dbReference>
<protein>
    <submittedName>
        <fullName evidence="3">Uncharacterized protein</fullName>
    </submittedName>
</protein>
<sequence length="248" mass="26419">MAGRLQGKVAIVTGAGQGFGKGIAAKFVEEGARVVIADLSQKLGAAAAQELKCEFALIDVTDKSQWETLLKKTIDSYGQLDIVVNNAGTTYRNKPTSEVTDADFDLCVNVNMRSIYYSTNVIVPYFQQRGRGGCFVNIASTAAIRPRPGLTWYNASKAAVITATKTLAVEYARDQIRFTCVCPVVGLGTGLTDLFLGKPENEEAFVSTVPLGRAATPKDIGNTCAYLVSDEAAFITGNAIEVDGGRCV</sequence>
<dbReference type="NCBIfam" id="NF005559">
    <property type="entry name" value="PRK07231.1"/>
    <property type="match status" value="1"/>
</dbReference>
<dbReference type="InterPro" id="IPR036291">
    <property type="entry name" value="NAD(P)-bd_dom_sf"/>
</dbReference>